<evidence type="ECO:0000256" key="3">
    <source>
        <dbReference type="ARBA" id="ARBA00010998"/>
    </source>
</evidence>
<dbReference type="AlphaFoldDB" id="A0A5C3F4M5"/>
<dbReference type="PANTHER" id="PTHR20996">
    <property type="entry name" value="NUCLEAR ENVELOPE PHOSPHATASE-REGULATORY SUBUNIT 1"/>
    <property type="match status" value="1"/>
</dbReference>
<dbReference type="PANTHER" id="PTHR20996:SF1">
    <property type="entry name" value="NUCLEAR ENVELOPE PHOSPHATASE-REGULATORY SUBUNIT 1"/>
    <property type="match status" value="1"/>
</dbReference>
<dbReference type="GO" id="GO:0019888">
    <property type="term" value="F:protein phosphatase regulator activity"/>
    <property type="evidence" value="ECO:0007669"/>
    <property type="project" value="InterPro"/>
</dbReference>
<evidence type="ECO:0000256" key="7">
    <source>
        <dbReference type="ARBA" id="ARBA00023098"/>
    </source>
</evidence>
<keyword evidence="4" id="KW-0963">Cytoplasm</keyword>
<dbReference type="InterPro" id="IPR005605">
    <property type="entry name" value="Spo7"/>
</dbReference>
<feature type="compositionally biased region" description="Low complexity" evidence="11">
    <location>
        <begin position="345"/>
        <end position="361"/>
    </location>
</feature>
<evidence type="ECO:0000256" key="10">
    <source>
        <dbReference type="ARBA" id="ARBA00030458"/>
    </source>
</evidence>
<keyword evidence="7" id="KW-0443">Lipid metabolism</keyword>
<feature type="compositionally biased region" description="Gly residues" evidence="11">
    <location>
        <begin position="315"/>
        <end position="329"/>
    </location>
</feature>
<proteinExistence type="inferred from homology"/>
<feature type="region of interest" description="Disordered" evidence="11">
    <location>
        <begin position="158"/>
        <end position="218"/>
    </location>
</feature>
<dbReference type="GO" id="GO:0005737">
    <property type="term" value="C:cytoplasm"/>
    <property type="evidence" value="ECO:0007669"/>
    <property type="project" value="UniProtKB-SubCell"/>
</dbReference>
<evidence type="ECO:0000313" key="13">
    <source>
        <dbReference type="EMBL" id="SPO38885.1"/>
    </source>
</evidence>
<feature type="compositionally biased region" description="Low complexity" evidence="11">
    <location>
        <begin position="273"/>
        <end position="307"/>
    </location>
</feature>
<accession>A0A5C3F4M5</accession>
<evidence type="ECO:0000313" key="14">
    <source>
        <dbReference type="Proteomes" id="UP000323386"/>
    </source>
</evidence>
<evidence type="ECO:0000256" key="6">
    <source>
        <dbReference type="ARBA" id="ARBA00022989"/>
    </source>
</evidence>
<evidence type="ECO:0000256" key="8">
    <source>
        <dbReference type="ARBA" id="ARBA00023136"/>
    </source>
</evidence>
<keyword evidence="5 12" id="KW-0812">Transmembrane</keyword>
<protein>
    <recommendedName>
        <fullName evidence="10">Transmembrane protein 188</fullName>
    </recommendedName>
</protein>
<feature type="region of interest" description="Disordered" evidence="11">
    <location>
        <begin position="1"/>
        <end position="28"/>
    </location>
</feature>
<gene>
    <name evidence="13" type="ORF">PSFLO_04364</name>
</gene>
<keyword evidence="6 12" id="KW-1133">Transmembrane helix</keyword>
<dbReference type="OrthoDB" id="5599171at2759"/>
<sequence>MPNAQRAASKRNGNAHGHGHAATAHLPPYTPAADANTYRDLLIFEERLKQNAARLEARKNKYESLLAVFVGFIVFLSYHVFIDRKESVPLHYFILSLLLICLTTLFLFFASGMHAERIRAANKFVPQANRSLRSFNMYLNTRVDPRRRSPWPLSYLWPSSQSPSPSSASSSTTQRSKPPPAAAASGAAAGGGGGGARTTHRRSAIPPIPPSQNPRGELIFSTKVSSDFRDGYERYRAAFERRRSEKMLAKRRRSWKRWIDWFLALALAPFQSRSAAPRTTQPAASPSTSASAAPPAAAAAHAHGRSSSAHDGEQGLDGGGGGGSGGLTGRGSTTRAAETRKKKASSTSAAPAAPRPKATAEQRGGSTAVDSARSSIDSAQGDDVHRPQAADTADAEPSAVPRSQNEQHDQDDRDAQEVERQLDPGTSTRPAPAAVAAAAAAAANEEQPQLGPGWIKVQRSSARPRIGRSDSASPSSPSSAAP</sequence>
<feature type="transmembrane region" description="Helical" evidence="12">
    <location>
        <begin position="88"/>
        <end position="109"/>
    </location>
</feature>
<evidence type="ECO:0000256" key="5">
    <source>
        <dbReference type="ARBA" id="ARBA00022692"/>
    </source>
</evidence>
<feature type="compositionally biased region" description="Low complexity" evidence="11">
    <location>
        <begin position="471"/>
        <end position="482"/>
    </location>
</feature>
<evidence type="ECO:0000256" key="2">
    <source>
        <dbReference type="ARBA" id="ARBA00004496"/>
    </source>
</evidence>
<feature type="compositionally biased region" description="Low complexity" evidence="11">
    <location>
        <begin position="430"/>
        <end position="443"/>
    </location>
</feature>
<keyword evidence="9" id="KW-0539">Nucleus</keyword>
<comment type="similarity">
    <text evidence="3">Belongs to the CNEP1R1 family.</text>
</comment>
<feature type="compositionally biased region" description="Low complexity" evidence="11">
    <location>
        <begin position="12"/>
        <end position="25"/>
    </location>
</feature>
<keyword evidence="8 12" id="KW-0472">Membrane</keyword>
<name>A0A5C3F4M5_9BASI</name>
<dbReference type="InterPro" id="IPR019168">
    <property type="entry name" value="NEP1-R1"/>
</dbReference>
<feature type="compositionally biased region" description="Polar residues" evidence="11">
    <location>
        <begin position="364"/>
        <end position="378"/>
    </location>
</feature>
<reference evidence="13 14" key="1">
    <citation type="submission" date="2018-03" db="EMBL/GenBank/DDBJ databases">
        <authorList>
            <person name="Guldener U."/>
        </authorList>
    </citation>
    <scope>NUCLEOTIDE SEQUENCE [LARGE SCALE GENOMIC DNA]</scope>
    <source>
        <strain evidence="13 14">DAOM196992</strain>
    </source>
</reference>
<organism evidence="13 14">
    <name type="scientific">Pseudozyma flocculosa</name>
    <dbReference type="NCBI Taxonomy" id="84751"/>
    <lineage>
        <taxon>Eukaryota</taxon>
        <taxon>Fungi</taxon>
        <taxon>Dikarya</taxon>
        <taxon>Basidiomycota</taxon>
        <taxon>Ustilaginomycotina</taxon>
        <taxon>Ustilaginomycetes</taxon>
        <taxon>Ustilaginales</taxon>
        <taxon>Ustilaginaceae</taxon>
        <taxon>Pseudozyma</taxon>
    </lineage>
</organism>
<dbReference type="Pfam" id="PF03907">
    <property type="entry name" value="Spo7"/>
    <property type="match status" value="1"/>
</dbReference>
<feature type="transmembrane region" description="Helical" evidence="12">
    <location>
        <begin position="64"/>
        <end position="82"/>
    </location>
</feature>
<keyword evidence="14" id="KW-1185">Reference proteome</keyword>
<dbReference type="EMBL" id="OOIP01000012">
    <property type="protein sequence ID" value="SPO38885.1"/>
    <property type="molecule type" value="Genomic_DNA"/>
</dbReference>
<feature type="compositionally biased region" description="Basic and acidic residues" evidence="11">
    <location>
        <begin position="405"/>
        <end position="422"/>
    </location>
</feature>
<feature type="region of interest" description="Disordered" evidence="11">
    <location>
        <begin position="273"/>
        <end position="482"/>
    </location>
</feature>
<dbReference type="Proteomes" id="UP000323386">
    <property type="component" value="Unassembled WGS sequence"/>
</dbReference>
<feature type="compositionally biased region" description="Low complexity" evidence="11">
    <location>
        <begin position="158"/>
        <end position="187"/>
    </location>
</feature>
<dbReference type="GO" id="GO:0031965">
    <property type="term" value="C:nuclear membrane"/>
    <property type="evidence" value="ECO:0007669"/>
    <property type="project" value="UniProtKB-SubCell"/>
</dbReference>
<dbReference type="GO" id="GO:0071595">
    <property type="term" value="C:Nem1-Spo7 phosphatase complex"/>
    <property type="evidence" value="ECO:0007669"/>
    <property type="project" value="InterPro"/>
</dbReference>
<evidence type="ECO:0000256" key="11">
    <source>
        <dbReference type="SAM" id="MobiDB-lite"/>
    </source>
</evidence>
<dbReference type="GO" id="GO:0006629">
    <property type="term" value="P:lipid metabolic process"/>
    <property type="evidence" value="ECO:0007669"/>
    <property type="project" value="UniProtKB-KW"/>
</dbReference>
<evidence type="ECO:0000256" key="9">
    <source>
        <dbReference type="ARBA" id="ARBA00023242"/>
    </source>
</evidence>
<evidence type="ECO:0000256" key="4">
    <source>
        <dbReference type="ARBA" id="ARBA00022490"/>
    </source>
</evidence>
<evidence type="ECO:0000256" key="1">
    <source>
        <dbReference type="ARBA" id="ARBA00004232"/>
    </source>
</evidence>
<evidence type="ECO:0000256" key="12">
    <source>
        <dbReference type="SAM" id="Phobius"/>
    </source>
</evidence>
<comment type="subcellular location">
    <subcellularLocation>
        <location evidence="2">Cytoplasm</location>
    </subcellularLocation>
    <subcellularLocation>
        <location evidence="1">Nucleus membrane</location>
        <topology evidence="1">Multi-pass membrane protein</topology>
    </subcellularLocation>
</comment>